<proteinExistence type="inferred from homology"/>
<reference evidence="8 9" key="1">
    <citation type="submission" date="2017-03" db="EMBL/GenBank/DDBJ databases">
        <title>Genomes of endolithic fungi from Antarctica.</title>
        <authorList>
            <person name="Coleine C."/>
            <person name="Masonjones S."/>
            <person name="Stajich J.E."/>
        </authorList>
    </citation>
    <scope>NUCLEOTIDE SEQUENCE [LARGE SCALE GENOMIC DNA]</scope>
    <source>
        <strain evidence="8 9">CCFEE 5187</strain>
    </source>
</reference>
<evidence type="ECO:0000256" key="2">
    <source>
        <dbReference type="ARBA" id="ARBA00004584"/>
    </source>
</evidence>
<dbReference type="PANTHER" id="PTHR14582:SF1">
    <property type="entry name" value="CENTROMERE PROTEIN O"/>
    <property type="match status" value="1"/>
</dbReference>
<dbReference type="Pfam" id="PF09496">
    <property type="entry name" value="CENP-O"/>
    <property type="match status" value="2"/>
</dbReference>
<keyword evidence="9" id="KW-1185">Reference proteome</keyword>
<dbReference type="AlphaFoldDB" id="A0A4U0VJ48"/>
<comment type="subcellular location">
    <subcellularLocation>
        <location evidence="2">Chromosome</location>
        <location evidence="2">Centromere</location>
    </subcellularLocation>
    <subcellularLocation>
        <location evidence="1">Nucleus</location>
    </subcellularLocation>
</comment>
<dbReference type="EMBL" id="NAJN01002764">
    <property type="protein sequence ID" value="TKA49331.1"/>
    <property type="molecule type" value="Genomic_DNA"/>
</dbReference>
<organism evidence="8 9">
    <name type="scientific">Cryomyces minteri</name>
    <dbReference type="NCBI Taxonomy" id="331657"/>
    <lineage>
        <taxon>Eukaryota</taxon>
        <taxon>Fungi</taxon>
        <taxon>Dikarya</taxon>
        <taxon>Ascomycota</taxon>
        <taxon>Pezizomycotina</taxon>
        <taxon>Dothideomycetes</taxon>
        <taxon>Dothideomycetes incertae sedis</taxon>
        <taxon>Cryomyces</taxon>
    </lineage>
</organism>
<dbReference type="Proteomes" id="UP000308768">
    <property type="component" value="Unassembled WGS sequence"/>
</dbReference>
<evidence type="ECO:0000256" key="5">
    <source>
        <dbReference type="ARBA" id="ARBA00023242"/>
    </source>
</evidence>
<keyword evidence="4" id="KW-0158">Chromosome</keyword>
<dbReference type="STRING" id="331657.A0A4U0VJ48"/>
<evidence type="ECO:0000313" key="9">
    <source>
        <dbReference type="Proteomes" id="UP000308768"/>
    </source>
</evidence>
<dbReference type="InterPro" id="IPR018464">
    <property type="entry name" value="CENP-O"/>
</dbReference>
<sequence length="347" mass="36085">MEAASTALSDGQANAEMARIRDQITALTAHRDLLRTTLLSSHRTLTRLRRANAATTTTTTTTNAKSNPRLSTALRLAESHHRASTRTLYRSLAGATTFVVQDPDPHAPDGGRVLGVRIDVCGAASPASRHGGSEGGMATGAISSGDGAQGGAGTRTPDLATPHYLLFRRTTSYPTSSALTLHKHTLPPSIPLAALLRKYLPQPSAIDTVKPAPPQDLARLVAALRHTLAAQQLRLAALSALAADARGAGAGMGVERVEYDASGSERNVRLRWMGGGTGVLKLAAHGTVEGVVVYSTSTSSGTGSGPGGADSLARARKRHDIERALLGARVDDLGARLRAVARTTGRV</sequence>
<dbReference type="GO" id="GO:0031511">
    <property type="term" value="C:Mis6-Sim4 complex"/>
    <property type="evidence" value="ECO:0007669"/>
    <property type="project" value="TreeGrafter"/>
</dbReference>
<evidence type="ECO:0000256" key="6">
    <source>
        <dbReference type="ARBA" id="ARBA00023328"/>
    </source>
</evidence>
<protein>
    <submittedName>
        <fullName evidence="8">Uncharacterized protein</fullName>
    </submittedName>
</protein>
<evidence type="ECO:0000256" key="1">
    <source>
        <dbReference type="ARBA" id="ARBA00004123"/>
    </source>
</evidence>
<dbReference type="PANTHER" id="PTHR14582">
    <property type="entry name" value="INNER KINETOCHORE SUBUNIT MAL2"/>
    <property type="match status" value="1"/>
</dbReference>
<evidence type="ECO:0000256" key="4">
    <source>
        <dbReference type="ARBA" id="ARBA00022454"/>
    </source>
</evidence>
<accession>A0A4U0VJ48</accession>
<comment type="similarity">
    <text evidence="3">Belongs to the CENP-O/MCM21 family.</text>
</comment>
<dbReference type="GO" id="GO:0005634">
    <property type="term" value="C:nucleus"/>
    <property type="evidence" value="ECO:0007669"/>
    <property type="project" value="UniProtKB-SubCell"/>
</dbReference>
<keyword evidence="5" id="KW-0539">Nucleus</keyword>
<name>A0A4U0VJ48_9PEZI</name>
<evidence type="ECO:0000256" key="7">
    <source>
        <dbReference type="SAM" id="MobiDB-lite"/>
    </source>
</evidence>
<feature type="region of interest" description="Disordered" evidence="7">
    <location>
        <begin position="125"/>
        <end position="153"/>
    </location>
</feature>
<dbReference type="OrthoDB" id="10050372at2759"/>
<comment type="caution">
    <text evidence="8">The sequence shown here is derived from an EMBL/GenBank/DDBJ whole genome shotgun (WGS) entry which is preliminary data.</text>
</comment>
<evidence type="ECO:0000256" key="3">
    <source>
        <dbReference type="ARBA" id="ARBA00007321"/>
    </source>
</evidence>
<evidence type="ECO:0000313" key="8">
    <source>
        <dbReference type="EMBL" id="TKA49331.1"/>
    </source>
</evidence>
<gene>
    <name evidence="8" type="ORF">B0A49_12489</name>
</gene>
<keyword evidence="6" id="KW-0137">Centromere</keyword>